<organism evidence="2 3">
    <name type="scientific">Lentinus brumalis</name>
    <dbReference type="NCBI Taxonomy" id="2498619"/>
    <lineage>
        <taxon>Eukaryota</taxon>
        <taxon>Fungi</taxon>
        <taxon>Dikarya</taxon>
        <taxon>Basidiomycota</taxon>
        <taxon>Agaricomycotina</taxon>
        <taxon>Agaricomycetes</taxon>
        <taxon>Polyporales</taxon>
        <taxon>Polyporaceae</taxon>
        <taxon>Lentinus</taxon>
    </lineage>
</organism>
<evidence type="ECO:0000313" key="2">
    <source>
        <dbReference type="EMBL" id="RDX39506.1"/>
    </source>
</evidence>
<name>A0A371CGU8_9APHY</name>
<reference evidence="2 3" key="1">
    <citation type="journal article" date="2018" name="Biotechnol. Biofuels">
        <title>Integrative visual omics of the white-rot fungus Polyporus brumalis exposes the biotechnological potential of its oxidative enzymes for delignifying raw plant biomass.</title>
        <authorList>
            <person name="Miyauchi S."/>
            <person name="Rancon A."/>
            <person name="Drula E."/>
            <person name="Hage H."/>
            <person name="Chaduli D."/>
            <person name="Favel A."/>
            <person name="Grisel S."/>
            <person name="Henrissat B."/>
            <person name="Herpoel-Gimbert I."/>
            <person name="Ruiz-Duenas F.J."/>
            <person name="Chevret D."/>
            <person name="Hainaut M."/>
            <person name="Lin J."/>
            <person name="Wang M."/>
            <person name="Pangilinan J."/>
            <person name="Lipzen A."/>
            <person name="Lesage-Meessen L."/>
            <person name="Navarro D."/>
            <person name="Riley R."/>
            <person name="Grigoriev I.V."/>
            <person name="Zhou S."/>
            <person name="Raouche S."/>
            <person name="Rosso M.N."/>
        </authorList>
    </citation>
    <scope>NUCLEOTIDE SEQUENCE [LARGE SCALE GENOMIC DNA]</scope>
    <source>
        <strain evidence="2 3">BRFM 1820</strain>
    </source>
</reference>
<evidence type="ECO:0000256" key="1">
    <source>
        <dbReference type="SAM" id="MobiDB-lite"/>
    </source>
</evidence>
<sequence length="289" mass="33424">MPSPVTPSQYLSALVVQLHLLQTRISDYSLVVTDSTTTALLESVHDHLFGAERDIELHLMRQFRSFNISASPSLDPLTDMEPTEVSVPSEYGESWSDPDPEDDPDECPSPPVRWSWEDYWYGTAPEWEWRWRLGLGDVVVDEPEWPPPALLELEEEMRRDVGGQPPSDEEQEGLDAYLRDLEESVPAFASWSNTDIEDDPEECCAAPPWSWEDYWYGNSPDWEWCRRFDLRDMVDDEPEWPPPALLEMEEELCEAGTRTPYEEQQERLEAYLSDLQDSLPEGIHVTMLI</sequence>
<protein>
    <submittedName>
        <fullName evidence="2">Uncharacterized protein</fullName>
    </submittedName>
</protein>
<dbReference type="Proteomes" id="UP000256964">
    <property type="component" value="Unassembled WGS sequence"/>
</dbReference>
<keyword evidence="3" id="KW-1185">Reference proteome</keyword>
<feature type="compositionally biased region" description="Acidic residues" evidence="1">
    <location>
        <begin position="96"/>
        <end position="106"/>
    </location>
</feature>
<proteinExistence type="predicted"/>
<accession>A0A371CGU8</accession>
<feature type="region of interest" description="Disordered" evidence="1">
    <location>
        <begin position="72"/>
        <end position="111"/>
    </location>
</feature>
<dbReference type="AlphaFoldDB" id="A0A371CGU8"/>
<evidence type="ECO:0000313" key="3">
    <source>
        <dbReference type="Proteomes" id="UP000256964"/>
    </source>
</evidence>
<dbReference type="EMBL" id="KZ857801">
    <property type="protein sequence ID" value="RDX39506.1"/>
    <property type="molecule type" value="Genomic_DNA"/>
</dbReference>
<gene>
    <name evidence="2" type="ORF">OH76DRAFT_1491076</name>
</gene>